<reference evidence="3 4" key="1">
    <citation type="submission" date="2009-01" db="EMBL/GenBank/DDBJ databases">
        <authorList>
            <person name="Qin X."/>
            <person name="Bachman B."/>
            <person name="Battles P."/>
            <person name="Bell A."/>
            <person name="Bess C."/>
            <person name="Bickham C."/>
            <person name="Chaboub L."/>
            <person name="Chen D."/>
            <person name="Coyle M."/>
            <person name="Deiros D.R."/>
            <person name="Dinh H."/>
            <person name="Forbes L."/>
            <person name="Fowler G."/>
            <person name="Francisco L."/>
            <person name="Fu Q."/>
            <person name="Gubbala S."/>
            <person name="Hale W."/>
            <person name="Han Y."/>
            <person name="Hemphill L."/>
            <person name="Highlander S.K."/>
            <person name="Hirani K."/>
            <person name="Hogues M."/>
            <person name="Jackson L."/>
            <person name="Jakkamsetti A."/>
            <person name="Javaid M."/>
            <person name="Jiang H."/>
            <person name="Korchina V."/>
            <person name="Kovar C."/>
            <person name="Lara F."/>
            <person name="Lee S."/>
            <person name="Mata R."/>
            <person name="Mathew T."/>
            <person name="Moen C."/>
            <person name="Morales K."/>
            <person name="Munidasa M."/>
            <person name="Nazareth L."/>
            <person name="Ngo R."/>
            <person name="Nguyen L."/>
            <person name="Okwuonu G."/>
            <person name="Ongeri F."/>
            <person name="Patil S."/>
            <person name="Petrosino J."/>
            <person name="Pham C."/>
            <person name="Pham P."/>
            <person name="Pu L.-L."/>
            <person name="Puazo M."/>
            <person name="Raj R."/>
            <person name="Reid J."/>
            <person name="Rouhana J."/>
            <person name="Saada N."/>
            <person name="Shang Y."/>
            <person name="Simmons D."/>
            <person name="Thornton R."/>
            <person name="Warren J."/>
            <person name="Weissenberger G."/>
            <person name="Zhang J."/>
            <person name="Zhang L."/>
            <person name="Zhou C."/>
            <person name="Zhu D."/>
            <person name="Muzny D."/>
            <person name="Worley K."/>
            <person name="Gibbs R."/>
        </authorList>
    </citation>
    <scope>NUCLEOTIDE SEQUENCE [LARGE SCALE GENOMIC DNA]</scope>
    <source>
        <strain evidence="3 4">ATCC 33300</strain>
    </source>
</reference>
<evidence type="ECO:0000256" key="2">
    <source>
        <dbReference type="SAM" id="Phobius"/>
    </source>
</evidence>
<evidence type="ECO:0000256" key="1">
    <source>
        <dbReference type="SAM" id="MobiDB-lite"/>
    </source>
</evidence>
<feature type="transmembrane region" description="Helical" evidence="2">
    <location>
        <begin position="59"/>
        <end position="80"/>
    </location>
</feature>
<accession>C2FXT4</accession>
<sequence length="114" mass="13088">MRNSLSKIIFKTKKQKKKKAILTRRTGEKPKGNGISPEGWQGNHTTTLRSHLLPCHYAVSFWLGGAVAVRFIFATFLFFFNPFQSKKGYKKHVRGKDRMFLVCFPLSVENSLNP</sequence>
<protein>
    <submittedName>
        <fullName evidence="3">Uncharacterized protein</fullName>
    </submittedName>
</protein>
<gene>
    <name evidence="3" type="ORF">HMPREF0765_2140</name>
</gene>
<organism evidence="3 4">
    <name type="scientific">Sphingobacterium spiritivorum ATCC 33300</name>
    <dbReference type="NCBI Taxonomy" id="525372"/>
    <lineage>
        <taxon>Bacteria</taxon>
        <taxon>Pseudomonadati</taxon>
        <taxon>Bacteroidota</taxon>
        <taxon>Sphingobacteriia</taxon>
        <taxon>Sphingobacteriales</taxon>
        <taxon>Sphingobacteriaceae</taxon>
        <taxon>Sphingobacterium</taxon>
    </lineage>
</organism>
<dbReference type="HOGENOM" id="CLU_2119566_0_0_10"/>
<feature type="region of interest" description="Disordered" evidence="1">
    <location>
        <begin position="20"/>
        <end position="42"/>
    </location>
</feature>
<dbReference type="EMBL" id="ACHB01000049">
    <property type="protein sequence ID" value="EEI92296.1"/>
    <property type="molecule type" value="Genomic_DNA"/>
</dbReference>
<proteinExistence type="predicted"/>
<comment type="caution">
    <text evidence="3">The sequence shown here is derived from an EMBL/GenBank/DDBJ whole genome shotgun (WGS) entry which is preliminary data.</text>
</comment>
<name>C2FXT4_SPHSI</name>
<keyword evidence="2" id="KW-1133">Transmembrane helix</keyword>
<keyword evidence="2" id="KW-0472">Membrane</keyword>
<dbReference type="Proteomes" id="UP000006241">
    <property type="component" value="Unassembled WGS sequence"/>
</dbReference>
<evidence type="ECO:0000313" key="3">
    <source>
        <dbReference type="EMBL" id="EEI92296.1"/>
    </source>
</evidence>
<keyword evidence="2" id="KW-0812">Transmembrane</keyword>
<dbReference type="AlphaFoldDB" id="C2FXT4"/>
<evidence type="ECO:0000313" key="4">
    <source>
        <dbReference type="Proteomes" id="UP000006241"/>
    </source>
</evidence>